<evidence type="ECO:0000313" key="1">
    <source>
        <dbReference type="EMBL" id="RXG43701.1"/>
    </source>
</evidence>
<evidence type="ECO:0000313" key="2">
    <source>
        <dbReference type="Proteomes" id="UP000288725"/>
    </source>
</evidence>
<organism evidence="1 2">
    <name type="scientific">Verticillium dahliae</name>
    <name type="common">Verticillium wilt</name>
    <dbReference type="NCBI Taxonomy" id="27337"/>
    <lineage>
        <taxon>Eukaryota</taxon>
        <taxon>Fungi</taxon>
        <taxon>Dikarya</taxon>
        <taxon>Ascomycota</taxon>
        <taxon>Pezizomycotina</taxon>
        <taxon>Sordariomycetes</taxon>
        <taxon>Hypocreomycetidae</taxon>
        <taxon>Glomerellales</taxon>
        <taxon>Plectosphaerellaceae</taxon>
        <taxon>Verticillium</taxon>
    </lineage>
</organism>
<gene>
    <name evidence="1" type="ORF">VDGE_05337</name>
</gene>
<dbReference type="AlphaFoldDB" id="A0A444RR34"/>
<dbReference type="InterPro" id="IPR011009">
    <property type="entry name" value="Kinase-like_dom_sf"/>
</dbReference>
<evidence type="ECO:0008006" key="3">
    <source>
        <dbReference type="Google" id="ProtNLM"/>
    </source>
</evidence>
<dbReference type="SUPFAM" id="SSF56112">
    <property type="entry name" value="Protein kinase-like (PK-like)"/>
    <property type="match status" value="1"/>
</dbReference>
<comment type="caution">
    <text evidence="1">The sequence shown here is derived from an EMBL/GenBank/DDBJ whole genome shotgun (WGS) entry which is preliminary data.</text>
</comment>
<proteinExistence type="predicted"/>
<sequence length="278" mass="31218">MAAPKPKNTNVRLLACLVDEEDIDDSDYRFLVDRHRVTYVTTAPGTFRGAEDCRTFEPILFSQLLPPFPIGTWNKGHVAKDPKTGEVIFARAETAHLAGVENLWHPVKLNELDFTQQDRVRQRVHISTHPKLNDGKPVLIKLAVWPWEIPSIEVETNAYQWINDSRIGPKFLGHLTEAKDGRVIGFAVEWLQGARVAGPGDIESCKKTLARLHQLGIKSGDVNKHNFLVRDGHDVVLVDFETARRNCSSQELEDEMSALENSLGDRSFRAGVESVHGQ</sequence>
<dbReference type="Pfam" id="PF06293">
    <property type="entry name" value="Kdo"/>
    <property type="match status" value="1"/>
</dbReference>
<protein>
    <recommendedName>
        <fullName evidence="3">Aminoglycoside phosphotransferase domain-containing protein</fullName>
    </recommendedName>
</protein>
<accession>A0A444RR34</accession>
<dbReference type="Gene3D" id="1.10.510.10">
    <property type="entry name" value="Transferase(Phosphotransferase) domain 1"/>
    <property type="match status" value="1"/>
</dbReference>
<name>A0A444RR34_VERDA</name>
<dbReference type="Proteomes" id="UP000288725">
    <property type="component" value="Chromosome 1"/>
</dbReference>
<dbReference type="EMBL" id="RSDZ01000102">
    <property type="protein sequence ID" value="RXG43701.1"/>
    <property type="molecule type" value="Genomic_DNA"/>
</dbReference>
<reference evidence="1 2" key="1">
    <citation type="submission" date="2018-12" db="EMBL/GenBank/DDBJ databases">
        <title>Genome of Verticillium dahliae isolate Getta Getta.</title>
        <authorList>
            <person name="Gardiner D.M."/>
        </authorList>
    </citation>
    <scope>NUCLEOTIDE SEQUENCE [LARGE SCALE GENOMIC DNA]</scope>
    <source>
        <strain evidence="1 2">Getta Getta</strain>
    </source>
</reference>